<reference evidence="2" key="1">
    <citation type="submission" date="2023-03" db="EMBL/GenBank/DDBJ databases">
        <title>Massive genome expansion in bonnet fungi (Mycena s.s.) driven by repeated elements and novel gene families across ecological guilds.</title>
        <authorList>
            <consortium name="Lawrence Berkeley National Laboratory"/>
            <person name="Harder C.B."/>
            <person name="Miyauchi S."/>
            <person name="Viragh M."/>
            <person name="Kuo A."/>
            <person name="Thoen E."/>
            <person name="Andreopoulos B."/>
            <person name="Lu D."/>
            <person name="Skrede I."/>
            <person name="Drula E."/>
            <person name="Henrissat B."/>
            <person name="Morin E."/>
            <person name="Kohler A."/>
            <person name="Barry K."/>
            <person name="LaButti K."/>
            <person name="Morin E."/>
            <person name="Salamov A."/>
            <person name="Lipzen A."/>
            <person name="Mereny Z."/>
            <person name="Hegedus B."/>
            <person name="Baldrian P."/>
            <person name="Stursova M."/>
            <person name="Weitz H."/>
            <person name="Taylor A."/>
            <person name="Grigoriev I.V."/>
            <person name="Nagy L.G."/>
            <person name="Martin F."/>
            <person name="Kauserud H."/>
        </authorList>
    </citation>
    <scope>NUCLEOTIDE SEQUENCE</scope>
    <source>
        <strain evidence="2">CBHHK182m</strain>
    </source>
</reference>
<keyword evidence="1" id="KW-0175">Coiled coil</keyword>
<comment type="caution">
    <text evidence="2">The sequence shown here is derived from an EMBL/GenBank/DDBJ whole genome shotgun (WGS) entry which is preliminary data.</text>
</comment>
<keyword evidence="3" id="KW-1185">Reference proteome</keyword>
<evidence type="ECO:0000313" key="2">
    <source>
        <dbReference type="EMBL" id="KAJ7699484.1"/>
    </source>
</evidence>
<organism evidence="2 3">
    <name type="scientific">Mycena metata</name>
    <dbReference type="NCBI Taxonomy" id="1033252"/>
    <lineage>
        <taxon>Eukaryota</taxon>
        <taxon>Fungi</taxon>
        <taxon>Dikarya</taxon>
        <taxon>Basidiomycota</taxon>
        <taxon>Agaricomycotina</taxon>
        <taxon>Agaricomycetes</taxon>
        <taxon>Agaricomycetidae</taxon>
        <taxon>Agaricales</taxon>
        <taxon>Marasmiineae</taxon>
        <taxon>Mycenaceae</taxon>
        <taxon>Mycena</taxon>
    </lineage>
</organism>
<sequence>QRVSDLASAIEAHKEAINELERTKSAVQSQLNAILDPITRLPLEISSDIFLRCLHHVSESTCNTRKAPLLFMHVCHSWSNIALSTPSLW</sequence>
<accession>A0AAD7GKL0</accession>
<evidence type="ECO:0000256" key="1">
    <source>
        <dbReference type="SAM" id="Coils"/>
    </source>
</evidence>
<evidence type="ECO:0000313" key="3">
    <source>
        <dbReference type="Proteomes" id="UP001215598"/>
    </source>
</evidence>
<name>A0AAD7GKL0_9AGAR</name>
<dbReference type="AlphaFoldDB" id="A0AAD7GKL0"/>
<feature type="coiled-coil region" evidence="1">
    <location>
        <begin position="3"/>
        <end position="30"/>
    </location>
</feature>
<feature type="non-terminal residue" evidence="2">
    <location>
        <position position="1"/>
    </location>
</feature>
<evidence type="ECO:0008006" key="4">
    <source>
        <dbReference type="Google" id="ProtNLM"/>
    </source>
</evidence>
<gene>
    <name evidence="2" type="ORF">B0H16DRAFT_1836234</name>
</gene>
<protein>
    <recommendedName>
        <fullName evidence="4">F-box domain-containing protein</fullName>
    </recommendedName>
</protein>
<proteinExistence type="predicted"/>
<dbReference type="EMBL" id="JARKIB010000570">
    <property type="protein sequence ID" value="KAJ7699484.1"/>
    <property type="molecule type" value="Genomic_DNA"/>
</dbReference>
<feature type="non-terminal residue" evidence="2">
    <location>
        <position position="89"/>
    </location>
</feature>
<dbReference type="Proteomes" id="UP001215598">
    <property type="component" value="Unassembled WGS sequence"/>
</dbReference>